<evidence type="ECO:0000256" key="1">
    <source>
        <dbReference type="ARBA" id="ARBA00004323"/>
    </source>
</evidence>
<evidence type="ECO:0000313" key="5">
    <source>
        <dbReference type="Proteomes" id="UP000693946"/>
    </source>
</evidence>
<feature type="region of interest" description="Disordered" evidence="2">
    <location>
        <begin position="271"/>
        <end position="292"/>
    </location>
</feature>
<dbReference type="GO" id="GO:0050650">
    <property type="term" value="P:chondroitin sulfate proteoglycan biosynthetic process"/>
    <property type="evidence" value="ECO:0007669"/>
    <property type="project" value="TreeGrafter"/>
</dbReference>
<dbReference type="GO" id="GO:0015012">
    <property type="term" value="P:heparan sulfate proteoglycan biosynthetic process"/>
    <property type="evidence" value="ECO:0007669"/>
    <property type="project" value="TreeGrafter"/>
</dbReference>
<dbReference type="GO" id="GO:0030158">
    <property type="term" value="F:protein xylosyltransferase activity"/>
    <property type="evidence" value="ECO:0007669"/>
    <property type="project" value="InterPro"/>
</dbReference>
<dbReference type="AlphaFoldDB" id="A0AAV6PK07"/>
<accession>A0AAV6PK07</accession>
<comment type="caution">
    <text evidence="4">The sequence shown here is derived from an EMBL/GenBank/DDBJ whole genome shotgun (WGS) entry which is preliminary data.</text>
</comment>
<dbReference type="InterPro" id="IPR043538">
    <property type="entry name" value="XYLT"/>
</dbReference>
<dbReference type="GO" id="GO:0000139">
    <property type="term" value="C:Golgi membrane"/>
    <property type="evidence" value="ECO:0007669"/>
    <property type="project" value="UniProtKB-SubCell"/>
</dbReference>
<dbReference type="Proteomes" id="UP000693946">
    <property type="component" value="Unassembled WGS sequence"/>
</dbReference>
<dbReference type="Pfam" id="PF12529">
    <property type="entry name" value="Xylo_C"/>
    <property type="match status" value="1"/>
</dbReference>
<organism evidence="4 5">
    <name type="scientific">Solea senegalensis</name>
    <name type="common">Senegalese sole</name>
    <dbReference type="NCBI Taxonomy" id="28829"/>
    <lineage>
        <taxon>Eukaryota</taxon>
        <taxon>Metazoa</taxon>
        <taxon>Chordata</taxon>
        <taxon>Craniata</taxon>
        <taxon>Vertebrata</taxon>
        <taxon>Euteleostomi</taxon>
        <taxon>Actinopterygii</taxon>
        <taxon>Neopterygii</taxon>
        <taxon>Teleostei</taxon>
        <taxon>Neoteleostei</taxon>
        <taxon>Acanthomorphata</taxon>
        <taxon>Carangaria</taxon>
        <taxon>Pleuronectiformes</taxon>
        <taxon>Pleuronectoidei</taxon>
        <taxon>Soleidae</taxon>
        <taxon>Solea</taxon>
    </lineage>
</organism>
<dbReference type="EMBL" id="JAGKHQ010000537">
    <property type="protein sequence ID" value="KAG7467692.1"/>
    <property type="molecule type" value="Genomic_DNA"/>
</dbReference>
<evidence type="ECO:0000313" key="4">
    <source>
        <dbReference type="EMBL" id="KAG7467692.1"/>
    </source>
</evidence>
<dbReference type="PANTHER" id="PTHR46025:SF2">
    <property type="entry name" value="XYLOSYLTRANSFERASE 1"/>
    <property type="match status" value="1"/>
</dbReference>
<dbReference type="PANTHER" id="PTHR46025">
    <property type="entry name" value="XYLOSYLTRANSFERASE OXT"/>
    <property type="match status" value="1"/>
</dbReference>
<protein>
    <submittedName>
        <fullName evidence="4">Xylosyltransferase 1-like</fullName>
    </submittedName>
</protein>
<dbReference type="InterPro" id="IPR024448">
    <property type="entry name" value="XylT_C"/>
</dbReference>
<reference evidence="4 5" key="1">
    <citation type="journal article" date="2021" name="Sci. Rep.">
        <title>Chromosome anchoring in Senegalese sole (Solea senegalensis) reveals sex-associated markers and genome rearrangements in flatfish.</title>
        <authorList>
            <person name="Guerrero-Cozar I."/>
            <person name="Gomez-Garrido J."/>
            <person name="Berbel C."/>
            <person name="Martinez-Blanch J.F."/>
            <person name="Alioto T."/>
            <person name="Claros M.G."/>
            <person name="Gagnaire P.A."/>
            <person name="Manchado M."/>
        </authorList>
    </citation>
    <scope>NUCLEOTIDE SEQUENCE [LARGE SCALE GENOMIC DNA]</scope>
    <source>
        <strain evidence="4">Sse05_10M</strain>
    </source>
</reference>
<sequence>MYPRVFFRYVAMSHPVSVHLYFLSDHFQGYLVRHVATNQASTQLETLETWVTPRDHFSLASPPHPTNRLQHIQVGTDWDPKERLFRNWGRLLGPEDEPVAVQRWSRSQSNLTATVVWIDPTNVIAATYDILVDASAEVTHYRPPLNLPLRPGLWTLRVLHHWSLLGQTSFTVAPLEFHRQQPIQHDDARRLHAGPSRNSYMEQSFHGLNPVLRLPVSLSAVEEAEANAGLTGAPLRQWLDRLLEGHWSASDVCSTGPSACPIMQRCGLTAWSSKSPDPKSAVTTPREDGRIR</sequence>
<proteinExistence type="predicted"/>
<evidence type="ECO:0000259" key="3">
    <source>
        <dbReference type="Pfam" id="PF12529"/>
    </source>
</evidence>
<comment type="subcellular location">
    <subcellularLocation>
        <location evidence="1">Golgi apparatus membrane</location>
        <topology evidence="1">Single-pass type II membrane protein</topology>
    </subcellularLocation>
</comment>
<gene>
    <name evidence="4" type="ORF">JOB18_033923</name>
</gene>
<evidence type="ECO:0000256" key="2">
    <source>
        <dbReference type="SAM" id="MobiDB-lite"/>
    </source>
</evidence>
<keyword evidence="5" id="KW-1185">Reference proteome</keyword>
<name>A0AAV6PK07_SOLSE</name>
<feature type="domain" description="Xylosyltransferase C-terminal" evidence="3">
    <location>
        <begin position="7"/>
        <end position="126"/>
    </location>
</feature>